<dbReference type="CDD" id="cd00060">
    <property type="entry name" value="FHA"/>
    <property type="match status" value="1"/>
</dbReference>
<dbReference type="InterPro" id="IPR008984">
    <property type="entry name" value="SMAD_FHA_dom_sf"/>
</dbReference>
<dbReference type="InterPro" id="IPR000253">
    <property type="entry name" value="FHA_dom"/>
</dbReference>
<name>A0A1H8BCM5_STIAU</name>
<evidence type="ECO:0000313" key="3">
    <source>
        <dbReference type="Proteomes" id="UP000182719"/>
    </source>
</evidence>
<dbReference type="Proteomes" id="UP000182719">
    <property type="component" value="Unassembled WGS sequence"/>
</dbReference>
<evidence type="ECO:0000313" key="2">
    <source>
        <dbReference type="EMBL" id="SEM79854.1"/>
    </source>
</evidence>
<feature type="domain" description="FHA" evidence="1">
    <location>
        <begin position="81"/>
        <end position="123"/>
    </location>
</feature>
<proteinExistence type="predicted"/>
<organism evidence="2 3">
    <name type="scientific">Stigmatella aurantiaca</name>
    <dbReference type="NCBI Taxonomy" id="41"/>
    <lineage>
        <taxon>Bacteria</taxon>
        <taxon>Pseudomonadati</taxon>
        <taxon>Myxococcota</taxon>
        <taxon>Myxococcia</taxon>
        <taxon>Myxococcales</taxon>
        <taxon>Cystobacterineae</taxon>
        <taxon>Archangiaceae</taxon>
        <taxon>Stigmatella</taxon>
    </lineage>
</organism>
<evidence type="ECO:0000259" key="1">
    <source>
        <dbReference type="PROSITE" id="PS50006"/>
    </source>
</evidence>
<sequence>MARSLLLSLLVRQRMALQGRFQARYPHPWLIWEAGAWNVPETDMQNVAATRLPVSDLRDCLPPGDALCFELVPPPSAQAVLRVGRATHNEFVINDATVSREHILLSVDAQGQWRVEAHPKAGSVKLGGVPLQPGQPHLLKPEVPLELGDARLTFQGPEEFSARLGRIAARLTEQMGQARVV</sequence>
<reference evidence="3" key="1">
    <citation type="submission" date="2016-10" db="EMBL/GenBank/DDBJ databases">
        <authorList>
            <person name="Varghese N."/>
            <person name="Submissions S."/>
        </authorList>
    </citation>
    <scope>NUCLEOTIDE SEQUENCE [LARGE SCALE GENOMIC DNA]</scope>
    <source>
        <strain evidence="3">DSM 17044</strain>
    </source>
</reference>
<keyword evidence="3" id="KW-1185">Reference proteome</keyword>
<dbReference type="RefSeq" id="WP_075010222.1">
    <property type="nucleotide sequence ID" value="NZ_FOAP01000023.1"/>
</dbReference>
<accession>A0A1H8BCM5</accession>
<dbReference type="EMBL" id="FOAP01000023">
    <property type="protein sequence ID" value="SEM79854.1"/>
    <property type="molecule type" value="Genomic_DNA"/>
</dbReference>
<dbReference type="Pfam" id="PF00498">
    <property type="entry name" value="FHA"/>
    <property type="match status" value="1"/>
</dbReference>
<gene>
    <name evidence="2" type="ORF">SAMN05444354_12369</name>
</gene>
<dbReference type="AlphaFoldDB" id="A0A1H8BCM5"/>
<dbReference type="Gene3D" id="2.60.200.20">
    <property type="match status" value="1"/>
</dbReference>
<protein>
    <submittedName>
        <fullName evidence="2">FHA domain-containing protein</fullName>
    </submittedName>
</protein>
<dbReference type="SUPFAM" id="SSF49879">
    <property type="entry name" value="SMAD/FHA domain"/>
    <property type="match status" value="1"/>
</dbReference>
<dbReference type="OrthoDB" id="5508874at2"/>
<dbReference type="PROSITE" id="PS50006">
    <property type="entry name" value="FHA_DOMAIN"/>
    <property type="match status" value="1"/>
</dbReference>